<accession>A0A7V4N4S7</accession>
<comment type="caution">
    <text evidence="12">The sequence shown here is derived from an EMBL/GenBank/DDBJ whole genome shotgun (WGS) entry which is preliminary data.</text>
</comment>
<dbReference type="EMBL" id="DTEI01000125">
    <property type="protein sequence ID" value="HGU16376.1"/>
    <property type="molecule type" value="Genomic_DNA"/>
</dbReference>
<feature type="transmembrane region" description="Helical" evidence="11">
    <location>
        <begin position="253"/>
        <end position="275"/>
    </location>
</feature>
<organism evidence="12">
    <name type="scientific">Thermodesulfobacterium geofontis</name>
    <dbReference type="NCBI Taxonomy" id="1295609"/>
    <lineage>
        <taxon>Bacteria</taxon>
        <taxon>Pseudomonadati</taxon>
        <taxon>Thermodesulfobacteriota</taxon>
        <taxon>Thermodesulfobacteria</taxon>
        <taxon>Thermodesulfobacteriales</taxon>
        <taxon>Thermodesulfobacteriaceae</taxon>
        <taxon>Thermodesulfobacterium</taxon>
    </lineage>
</organism>
<dbReference type="GO" id="GO:0005886">
    <property type="term" value="C:plasma membrane"/>
    <property type="evidence" value="ECO:0007669"/>
    <property type="project" value="UniProtKB-SubCell"/>
</dbReference>
<keyword evidence="8 11" id="KW-0472">Membrane</keyword>
<evidence type="ECO:0000256" key="4">
    <source>
        <dbReference type="ARBA" id="ARBA00022475"/>
    </source>
</evidence>
<evidence type="ECO:0000256" key="10">
    <source>
        <dbReference type="ARBA" id="ARBA00039381"/>
    </source>
</evidence>
<dbReference type="Pfam" id="PF02653">
    <property type="entry name" value="BPD_transp_2"/>
    <property type="match status" value="1"/>
</dbReference>
<gene>
    <name evidence="12" type="ORF">ENU91_07030</name>
</gene>
<dbReference type="PANTHER" id="PTHR32196:SF71">
    <property type="entry name" value="AUTOINDUCER 2 IMPORT SYSTEM PERMEASE PROTEIN LSRD"/>
    <property type="match status" value="1"/>
</dbReference>
<keyword evidence="4" id="KW-1003">Cell membrane</keyword>
<evidence type="ECO:0000256" key="5">
    <source>
        <dbReference type="ARBA" id="ARBA00022519"/>
    </source>
</evidence>
<sequence>MAFRLFIEILKRKEISVLVILLIVISFFYSLQPVFLSTSNTDALRRITPELSIPALGITMLMITGEFDLSIGSVFGFTPILAATLMDTGINAWVSISFSLLICCLIGAIHGIITTKANIPSFITTLGGMLIWRGAALAITGGMPKYFHVPPEIANILTRSITGSISFHVQELWLITLTIVFSIILFRHKFGNWMLATGGNKEAARALGINTSKVKTLCFMLCSLMAGFGGIMQSTRLAAALPNQGDGLEFDAIAAAVIGGTSLYGGSGTIIGTVIGGYLSRVIENGLVIIRAPSYYYRLYIGIIIIIAVIMNLYLQRRAMKVRG</sequence>
<reference evidence="12" key="1">
    <citation type="journal article" date="2020" name="mSystems">
        <title>Genome- and Community-Level Interaction Insights into Carbon Utilization and Element Cycling Functions of Hydrothermarchaeota in Hydrothermal Sediment.</title>
        <authorList>
            <person name="Zhou Z."/>
            <person name="Liu Y."/>
            <person name="Xu W."/>
            <person name="Pan J."/>
            <person name="Luo Z.H."/>
            <person name="Li M."/>
        </authorList>
    </citation>
    <scope>NUCLEOTIDE SEQUENCE [LARGE SCALE GENOMIC DNA]</scope>
    <source>
        <strain evidence="12">SpSt-711</strain>
    </source>
</reference>
<protein>
    <recommendedName>
        <fullName evidence="10">Autoinducer 2 import system permease protein LsrD</fullName>
    </recommendedName>
</protein>
<comment type="subunit">
    <text evidence="2">The complex is composed of two ATP-binding proteins (LsrA), two transmembrane proteins (LsrC and LsrD) and a solute-binding protein (LsrB).</text>
</comment>
<comment type="function">
    <text evidence="9">Part of the ABC transporter complex LsrABCD involved in autoinducer 2 (AI-2) import. Probably responsible for the translocation of the substrate across the membrane.</text>
</comment>
<dbReference type="GO" id="GO:0022857">
    <property type="term" value="F:transmembrane transporter activity"/>
    <property type="evidence" value="ECO:0007669"/>
    <property type="project" value="InterPro"/>
</dbReference>
<evidence type="ECO:0000313" key="12">
    <source>
        <dbReference type="EMBL" id="HGU16376.1"/>
    </source>
</evidence>
<evidence type="ECO:0000256" key="2">
    <source>
        <dbReference type="ARBA" id="ARBA00011262"/>
    </source>
</evidence>
<evidence type="ECO:0000256" key="8">
    <source>
        <dbReference type="ARBA" id="ARBA00023136"/>
    </source>
</evidence>
<keyword evidence="6 11" id="KW-0812">Transmembrane</keyword>
<dbReference type="CDD" id="cd06579">
    <property type="entry name" value="TM_PBP1_transp_AraH_like"/>
    <property type="match status" value="1"/>
</dbReference>
<evidence type="ECO:0000256" key="9">
    <source>
        <dbReference type="ARBA" id="ARBA00025439"/>
    </source>
</evidence>
<feature type="transmembrane region" description="Helical" evidence="11">
    <location>
        <begin position="90"/>
        <end position="113"/>
    </location>
</feature>
<proteinExistence type="predicted"/>
<evidence type="ECO:0000256" key="11">
    <source>
        <dbReference type="SAM" id="Phobius"/>
    </source>
</evidence>
<dbReference type="AlphaFoldDB" id="A0A7V4N4S7"/>
<feature type="transmembrane region" description="Helical" evidence="11">
    <location>
        <begin position="214"/>
        <end position="232"/>
    </location>
</feature>
<comment type="subcellular location">
    <subcellularLocation>
        <location evidence="1">Cell membrane</location>
        <topology evidence="1">Multi-pass membrane protein</topology>
    </subcellularLocation>
</comment>
<feature type="transmembrane region" description="Helical" evidence="11">
    <location>
        <begin position="15"/>
        <end position="35"/>
    </location>
</feature>
<dbReference type="PANTHER" id="PTHR32196">
    <property type="entry name" value="ABC TRANSPORTER PERMEASE PROTEIN YPHD-RELATED-RELATED"/>
    <property type="match status" value="1"/>
</dbReference>
<feature type="transmembrane region" description="Helical" evidence="11">
    <location>
        <begin position="161"/>
        <end position="186"/>
    </location>
</feature>
<keyword evidence="7 11" id="KW-1133">Transmembrane helix</keyword>
<keyword evidence="3" id="KW-0813">Transport</keyword>
<evidence type="ECO:0000256" key="6">
    <source>
        <dbReference type="ARBA" id="ARBA00022692"/>
    </source>
</evidence>
<keyword evidence="5" id="KW-0997">Cell inner membrane</keyword>
<evidence type="ECO:0000256" key="1">
    <source>
        <dbReference type="ARBA" id="ARBA00004651"/>
    </source>
</evidence>
<name>A0A7V4N4S7_9BACT</name>
<feature type="transmembrane region" description="Helical" evidence="11">
    <location>
        <begin position="119"/>
        <end position="140"/>
    </location>
</feature>
<evidence type="ECO:0000256" key="3">
    <source>
        <dbReference type="ARBA" id="ARBA00022448"/>
    </source>
</evidence>
<feature type="transmembrane region" description="Helical" evidence="11">
    <location>
        <begin position="295"/>
        <end position="315"/>
    </location>
</feature>
<evidence type="ECO:0000256" key="7">
    <source>
        <dbReference type="ARBA" id="ARBA00022989"/>
    </source>
</evidence>
<dbReference type="InterPro" id="IPR001851">
    <property type="entry name" value="ABC_transp_permease"/>
</dbReference>